<dbReference type="PANTHER" id="PTHR12381:SF56">
    <property type="entry name" value="B30.2_SPRY DOMAIN-CONTAINING PROTEIN-RELATED"/>
    <property type="match status" value="1"/>
</dbReference>
<proteinExistence type="predicted"/>
<organism evidence="1 2">
    <name type="scientific">Geospiza parvula</name>
    <name type="common">Small tree-finch</name>
    <name type="synonym">Camarhynchus parvulus</name>
    <dbReference type="NCBI Taxonomy" id="87175"/>
    <lineage>
        <taxon>Eukaryota</taxon>
        <taxon>Metazoa</taxon>
        <taxon>Chordata</taxon>
        <taxon>Craniata</taxon>
        <taxon>Vertebrata</taxon>
        <taxon>Euteleostomi</taxon>
        <taxon>Archelosauria</taxon>
        <taxon>Archosauria</taxon>
        <taxon>Dinosauria</taxon>
        <taxon>Saurischia</taxon>
        <taxon>Theropoda</taxon>
        <taxon>Coelurosauria</taxon>
        <taxon>Aves</taxon>
        <taxon>Neognathae</taxon>
        <taxon>Neoaves</taxon>
        <taxon>Telluraves</taxon>
        <taxon>Australaves</taxon>
        <taxon>Passeriformes</taxon>
        <taxon>Thraupidae</taxon>
        <taxon>Camarhynchus</taxon>
    </lineage>
</organism>
<dbReference type="GO" id="GO:0005634">
    <property type="term" value="C:nucleus"/>
    <property type="evidence" value="ECO:0007669"/>
    <property type="project" value="TreeGrafter"/>
</dbReference>
<dbReference type="AlphaFoldDB" id="A0A8U8BSG5"/>
<dbReference type="PANTHER" id="PTHR12381">
    <property type="entry name" value="HETEROGENEOUS NUCLEAR RIBONUCLEOPROTEIN U FAMILY MEMBER"/>
    <property type="match status" value="1"/>
</dbReference>
<dbReference type="Ensembl" id="ENSCPVT00000025073.1">
    <property type="protein sequence ID" value="ENSCPVP00000026972.1"/>
    <property type="gene ID" value="ENSCPVG00000018584.1"/>
</dbReference>
<evidence type="ECO:0000313" key="2">
    <source>
        <dbReference type="Proteomes" id="UP000694382"/>
    </source>
</evidence>
<reference evidence="1" key="1">
    <citation type="submission" date="2025-08" db="UniProtKB">
        <authorList>
            <consortium name="Ensembl"/>
        </authorList>
    </citation>
    <scope>IDENTIFICATION</scope>
</reference>
<dbReference type="GO" id="GO:0000380">
    <property type="term" value="P:alternative mRNA splicing, via spliceosome"/>
    <property type="evidence" value="ECO:0007669"/>
    <property type="project" value="TreeGrafter"/>
</dbReference>
<protein>
    <submittedName>
        <fullName evidence="1">Uncharacterized protein</fullName>
    </submittedName>
</protein>
<dbReference type="GO" id="GO:0003723">
    <property type="term" value="F:RNA binding"/>
    <property type="evidence" value="ECO:0007669"/>
    <property type="project" value="TreeGrafter"/>
</dbReference>
<accession>A0A8U8BSG5</accession>
<name>A0A8U8BSG5_GEOPR</name>
<evidence type="ECO:0000313" key="1">
    <source>
        <dbReference type="Ensembl" id="ENSCPVP00000026972.1"/>
    </source>
</evidence>
<reference evidence="1" key="2">
    <citation type="submission" date="2025-09" db="UniProtKB">
        <authorList>
            <consortium name="Ensembl"/>
        </authorList>
    </citation>
    <scope>IDENTIFICATION</scope>
</reference>
<keyword evidence="2" id="KW-1185">Reference proteome</keyword>
<sequence>MPHPRRHPSATEVSLCVPTDNCDLHFKVARDRYSGYPLTMEGFAYLWSGARATHGVTVTGHDDPDRAWWHRQVLVTLTGAGDSCRTWCQ</sequence>
<dbReference type="Proteomes" id="UP000694382">
    <property type="component" value="Unassembled WGS sequence"/>
</dbReference>